<keyword evidence="4" id="KW-0067">ATP-binding</keyword>
<comment type="caution">
    <text evidence="7">The sequence shown here is derived from an EMBL/GenBank/DDBJ whole genome shotgun (WGS) entry which is preliminary data.</text>
</comment>
<dbReference type="SUPFAM" id="SSF53067">
    <property type="entry name" value="Actin-like ATPase domain"/>
    <property type="match status" value="2"/>
</dbReference>
<keyword evidence="5" id="KW-0206">Cytoskeleton</keyword>
<dbReference type="Pfam" id="PF00022">
    <property type="entry name" value="Actin"/>
    <property type="match status" value="1"/>
</dbReference>
<evidence type="ECO:0000256" key="2">
    <source>
        <dbReference type="ARBA" id="ARBA00022490"/>
    </source>
</evidence>
<evidence type="ECO:0000256" key="1">
    <source>
        <dbReference type="ARBA" id="ARBA00004245"/>
    </source>
</evidence>
<dbReference type="EMBL" id="LHPG02000001">
    <property type="protein sequence ID" value="PRW61215.1"/>
    <property type="molecule type" value="Genomic_DNA"/>
</dbReference>
<evidence type="ECO:0000256" key="6">
    <source>
        <dbReference type="RuleBase" id="RU000487"/>
    </source>
</evidence>
<dbReference type="InterPro" id="IPR043129">
    <property type="entry name" value="ATPase_NBD"/>
</dbReference>
<dbReference type="SMART" id="SM00268">
    <property type="entry name" value="ACTIN"/>
    <property type="match status" value="1"/>
</dbReference>
<comment type="subcellular location">
    <subcellularLocation>
        <location evidence="1">Cytoplasm</location>
        <location evidence="1">Cytoskeleton</location>
    </subcellularLocation>
</comment>
<reference evidence="7 8" key="1">
    <citation type="journal article" date="2018" name="Plant J.">
        <title>Genome sequences of Chlorella sorokiniana UTEX 1602 and Micractinium conductrix SAG 241.80: implications to maltose excretion by a green alga.</title>
        <authorList>
            <person name="Arriola M.B."/>
            <person name="Velmurugan N."/>
            <person name="Zhang Y."/>
            <person name="Plunkett M.H."/>
            <person name="Hondzo H."/>
            <person name="Barney B.M."/>
        </authorList>
    </citation>
    <scope>NUCLEOTIDE SEQUENCE [LARGE SCALE GENOMIC DNA]</scope>
    <source>
        <strain evidence="8">UTEX 1602</strain>
    </source>
</reference>
<gene>
    <name evidence="7" type="ORF">C2E21_0214</name>
</gene>
<sequence>MVVRPTVLVVDNGTGFCKAGFAGDAFPRSFPCMVGRPLQGAGSSCLPDGAEPKDVYVGAEAAAHKQRLDISYPISNGVVENWEDMGLVWDHCFSNVLGVDPSQGGCYIMLTEPPLNPKANRQRMFENMFEKYGFEAAYVQVQAVLTLYSLGALTGLVLDSGDGVTHAVPVVDGYSSQHLTGRLNVAGRHITAYLADLLTRRGYSFNRSADFDTVRQIKERLCFMAYDLEQEIKLVRDTTCTTESYTLPDGRTITIGPERFTAPEALINPSLLGVEAPGMAEMVHNCIQNGDIHNRLLLYSNIVLSGGTTMFPGIASRLEKELRSLYLDRVLKGDREGLRRLKLRLEDPPRRRHMVFTGAAVLAECMQDQPQFWVSRAEWAEDPHRALAKCGGLGSEQR</sequence>
<dbReference type="Gene3D" id="3.30.420.40">
    <property type="match status" value="2"/>
</dbReference>
<evidence type="ECO:0000313" key="7">
    <source>
        <dbReference type="EMBL" id="PRW61215.1"/>
    </source>
</evidence>
<dbReference type="InterPro" id="IPR020902">
    <property type="entry name" value="Actin/actin-like_CS"/>
</dbReference>
<evidence type="ECO:0000256" key="5">
    <source>
        <dbReference type="ARBA" id="ARBA00023212"/>
    </source>
</evidence>
<keyword evidence="3" id="KW-0547">Nucleotide-binding</keyword>
<keyword evidence="8" id="KW-1185">Reference proteome</keyword>
<dbReference type="PRINTS" id="PR00190">
    <property type="entry name" value="ACTIN"/>
</dbReference>
<dbReference type="Proteomes" id="UP000239899">
    <property type="component" value="Unassembled WGS sequence"/>
</dbReference>
<name>A0A2P6U4H3_CHLSO</name>
<organism evidence="7 8">
    <name type="scientific">Chlorella sorokiniana</name>
    <name type="common">Freshwater green alga</name>
    <dbReference type="NCBI Taxonomy" id="3076"/>
    <lineage>
        <taxon>Eukaryota</taxon>
        <taxon>Viridiplantae</taxon>
        <taxon>Chlorophyta</taxon>
        <taxon>core chlorophytes</taxon>
        <taxon>Trebouxiophyceae</taxon>
        <taxon>Chlorellales</taxon>
        <taxon>Chlorellaceae</taxon>
        <taxon>Chlorella clade</taxon>
        <taxon>Chlorella</taxon>
    </lineage>
</organism>
<dbReference type="InterPro" id="IPR004000">
    <property type="entry name" value="Actin"/>
</dbReference>
<dbReference type="FunFam" id="3.90.640.10:FF:000007">
    <property type="entry name" value="Actin like 7B"/>
    <property type="match status" value="1"/>
</dbReference>
<evidence type="ECO:0000256" key="3">
    <source>
        <dbReference type="ARBA" id="ARBA00022741"/>
    </source>
</evidence>
<dbReference type="OrthoDB" id="5132116at2759"/>
<dbReference type="Gene3D" id="3.90.640.10">
    <property type="entry name" value="Actin, Chain A, domain 4"/>
    <property type="match status" value="1"/>
</dbReference>
<protein>
    <submittedName>
        <fullName evidence="7">Actin-related 2</fullName>
    </submittedName>
</protein>
<evidence type="ECO:0000256" key="4">
    <source>
        <dbReference type="ARBA" id="ARBA00022840"/>
    </source>
</evidence>
<proteinExistence type="inferred from homology"/>
<comment type="similarity">
    <text evidence="6">Belongs to the actin family.</text>
</comment>
<dbReference type="PANTHER" id="PTHR11937">
    <property type="entry name" value="ACTIN"/>
    <property type="match status" value="1"/>
</dbReference>
<dbReference type="PROSITE" id="PS01132">
    <property type="entry name" value="ACTINS_ACT_LIKE"/>
    <property type="match status" value="1"/>
</dbReference>
<dbReference type="GO" id="GO:0005524">
    <property type="term" value="F:ATP binding"/>
    <property type="evidence" value="ECO:0007669"/>
    <property type="project" value="UniProtKB-KW"/>
</dbReference>
<dbReference type="CDD" id="cd10220">
    <property type="entry name" value="ASKHA_NBD_Arp2"/>
    <property type="match status" value="1"/>
</dbReference>
<dbReference type="AlphaFoldDB" id="A0A2P6U4H3"/>
<dbReference type="GO" id="GO:0005856">
    <property type="term" value="C:cytoskeleton"/>
    <property type="evidence" value="ECO:0007669"/>
    <property type="project" value="UniProtKB-SubCell"/>
</dbReference>
<accession>A0A2P6U4H3</accession>
<dbReference type="FunFam" id="3.30.420.40:FF:000148">
    <property type="entry name" value="Actin, alpha skeletal muscle"/>
    <property type="match status" value="1"/>
</dbReference>
<dbReference type="STRING" id="3076.A0A2P6U4H3"/>
<keyword evidence="2" id="KW-0963">Cytoplasm</keyword>
<evidence type="ECO:0000313" key="8">
    <source>
        <dbReference type="Proteomes" id="UP000239899"/>
    </source>
</evidence>